<evidence type="ECO:0000313" key="2">
    <source>
        <dbReference type="EMBL" id="CAK1594040.1"/>
    </source>
</evidence>
<dbReference type="Proteomes" id="UP001314205">
    <property type="component" value="Unassembled WGS sequence"/>
</dbReference>
<organism evidence="2 3">
    <name type="scientific">Parnassius mnemosyne</name>
    <name type="common">clouded apollo</name>
    <dbReference type="NCBI Taxonomy" id="213953"/>
    <lineage>
        <taxon>Eukaryota</taxon>
        <taxon>Metazoa</taxon>
        <taxon>Ecdysozoa</taxon>
        <taxon>Arthropoda</taxon>
        <taxon>Hexapoda</taxon>
        <taxon>Insecta</taxon>
        <taxon>Pterygota</taxon>
        <taxon>Neoptera</taxon>
        <taxon>Endopterygota</taxon>
        <taxon>Lepidoptera</taxon>
        <taxon>Glossata</taxon>
        <taxon>Ditrysia</taxon>
        <taxon>Papilionoidea</taxon>
        <taxon>Papilionidae</taxon>
        <taxon>Parnassiinae</taxon>
        <taxon>Parnassini</taxon>
        <taxon>Parnassius</taxon>
        <taxon>Driopa</taxon>
    </lineage>
</organism>
<comment type="caution">
    <text evidence="2">The sequence shown here is derived from an EMBL/GenBank/DDBJ whole genome shotgun (WGS) entry which is preliminary data.</text>
</comment>
<proteinExistence type="predicted"/>
<evidence type="ECO:0000259" key="1">
    <source>
        <dbReference type="PROSITE" id="PS50878"/>
    </source>
</evidence>
<evidence type="ECO:0000313" key="3">
    <source>
        <dbReference type="Proteomes" id="UP001314205"/>
    </source>
</evidence>
<name>A0AAV1LGP7_9NEOP</name>
<dbReference type="EMBL" id="CAVLGL010000089">
    <property type="protein sequence ID" value="CAK1594040.1"/>
    <property type="molecule type" value="Genomic_DNA"/>
</dbReference>
<reference evidence="2 3" key="1">
    <citation type="submission" date="2023-11" db="EMBL/GenBank/DDBJ databases">
        <authorList>
            <person name="Hedman E."/>
            <person name="Englund M."/>
            <person name="Stromberg M."/>
            <person name="Nyberg Akerstrom W."/>
            <person name="Nylinder S."/>
            <person name="Jareborg N."/>
            <person name="Kallberg Y."/>
            <person name="Kronander E."/>
        </authorList>
    </citation>
    <scope>NUCLEOTIDE SEQUENCE [LARGE SCALE GENOMIC DNA]</scope>
</reference>
<protein>
    <recommendedName>
        <fullName evidence="1">Reverse transcriptase domain-containing protein</fullName>
    </recommendedName>
</protein>
<dbReference type="PROSITE" id="PS50878">
    <property type="entry name" value="RT_POL"/>
    <property type="match status" value="1"/>
</dbReference>
<accession>A0AAV1LGP7</accession>
<dbReference type="InterPro" id="IPR000477">
    <property type="entry name" value="RT_dom"/>
</dbReference>
<dbReference type="AlphaFoldDB" id="A0AAV1LGP7"/>
<keyword evidence="3" id="KW-1185">Reference proteome</keyword>
<dbReference type="Pfam" id="PF00078">
    <property type="entry name" value="RVT_1"/>
    <property type="match status" value="1"/>
</dbReference>
<dbReference type="PANTHER" id="PTHR33332">
    <property type="entry name" value="REVERSE TRANSCRIPTASE DOMAIN-CONTAINING PROTEIN"/>
    <property type="match status" value="1"/>
</dbReference>
<sequence length="163" mass="18332">MDIAKAFDRVWHKALLSKLPSYGLPEKLCNWITSFLVDRSIKVVVDGACSDYKPINADVPQGCVLSPTLFLLHINDMLLTGNIHCYADDSTVVERYQPNPRASRDQIQSEREAMVERVNLTLQEVSDWGDANLVKFNASKTQASLFTEKGASSSWLLLSELYH</sequence>
<feature type="domain" description="Reverse transcriptase" evidence="1">
    <location>
        <begin position="1"/>
        <end position="160"/>
    </location>
</feature>
<gene>
    <name evidence="2" type="ORF">PARMNEM_LOCUS13734</name>
</gene>